<evidence type="ECO:0000259" key="10">
    <source>
        <dbReference type="Pfam" id="PF00768"/>
    </source>
</evidence>
<sequence length="308" mass="33377">MKYYFFSAGLILLAVAIAVAVPILVNSTENALLGLQIPQNNAEVAGVQKYLSPPVSTNLSMPQFSARAVFIKDLTTDTILYQRDANIPLPIASTTKIATALVGVEYFQPNSVLTVGDGAKIEGAKVGLVSGESLSFRSVLYGMLLNSGNDASYTIAENYPGGVLGFVSAMNKKAADLNLSNTHFQNPAGFDNKNHFSSAADLAKISKEALKNYQLARIFATKETDVFSLDKKYSHHLSNLNKLLSQVTGVLGIKTGYTSLAKENLVTLVERDGHRILMVVLGSDDRFGETTQLIDWTYANFRWSEIPG</sequence>
<feature type="active site" description="Acyl-ester intermediate" evidence="7">
    <location>
        <position position="93"/>
    </location>
</feature>
<dbReference type="GO" id="GO:0009002">
    <property type="term" value="F:serine-type D-Ala-D-Ala carboxypeptidase activity"/>
    <property type="evidence" value="ECO:0007669"/>
    <property type="project" value="InterPro"/>
</dbReference>
<dbReference type="EMBL" id="LBVC01000008">
    <property type="protein sequence ID" value="KKQ78923.1"/>
    <property type="molecule type" value="Genomic_DNA"/>
</dbReference>
<feature type="active site" description="Proton acceptor" evidence="7">
    <location>
        <position position="96"/>
    </location>
</feature>
<evidence type="ECO:0000256" key="8">
    <source>
        <dbReference type="PIRSR" id="PIRSR618044-2"/>
    </source>
</evidence>
<dbReference type="Gene3D" id="3.40.710.10">
    <property type="entry name" value="DD-peptidase/beta-lactamase superfamily"/>
    <property type="match status" value="1"/>
</dbReference>
<reference evidence="11 12" key="1">
    <citation type="journal article" date="2015" name="Nature">
        <title>rRNA introns, odd ribosomes, and small enigmatic genomes across a large radiation of phyla.</title>
        <authorList>
            <person name="Brown C.T."/>
            <person name="Hug L.A."/>
            <person name="Thomas B.C."/>
            <person name="Sharon I."/>
            <person name="Castelle C.J."/>
            <person name="Singh A."/>
            <person name="Wilkins M.J."/>
            <person name="Williams K.H."/>
            <person name="Banfield J.F."/>
        </authorList>
    </citation>
    <scope>NUCLEOTIDE SEQUENCE [LARGE SCALE GENOMIC DNA]</scope>
</reference>
<comment type="similarity">
    <text evidence="1 9">Belongs to the peptidase S11 family.</text>
</comment>
<organism evidence="11 12">
    <name type="scientific">Candidatus Daviesbacteria bacterium GW2011_GWF2_38_6</name>
    <dbReference type="NCBI Taxonomy" id="1618432"/>
    <lineage>
        <taxon>Bacteria</taxon>
        <taxon>Candidatus Daviesiibacteriota</taxon>
    </lineage>
</organism>
<name>A0A0G0KH03_9BACT</name>
<evidence type="ECO:0000256" key="1">
    <source>
        <dbReference type="ARBA" id="ARBA00007164"/>
    </source>
</evidence>
<keyword evidence="2" id="KW-0732">Signal</keyword>
<dbReference type="SUPFAM" id="SSF56601">
    <property type="entry name" value="beta-lactamase/transpeptidase-like"/>
    <property type="match status" value="1"/>
</dbReference>
<dbReference type="PRINTS" id="PR00725">
    <property type="entry name" value="DADACBPTASE1"/>
</dbReference>
<comment type="caution">
    <text evidence="11">The sequence shown here is derived from an EMBL/GenBank/DDBJ whole genome shotgun (WGS) entry which is preliminary data.</text>
</comment>
<protein>
    <recommendedName>
        <fullName evidence="10">Peptidase S11 D-alanyl-D-alanine carboxypeptidase A N-terminal domain-containing protein</fullName>
    </recommendedName>
</protein>
<dbReference type="GO" id="GO:0071555">
    <property type="term" value="P:cell wall organization"/>
    <property type="evidence" value="ECO:0007669"/>
    <property type="project" value="UniProtKB-KW"/>
</dbReference>
<gene>
    <name evidence="11" type="ORF">US99_C0008G0012</name>
</gene>
<dbReference type="PANTHER" id="PTHR21581">
    <property type="entry name" value="D-ALANYL-D-ALANINE CARBOXYPEPTIDASE"/>
    <property type="match status" value="1"/>
</dbReference>
<dbReference type="PANTHER" id="PTHR21581:SF33">
    <property type="entry name" value="D-ALANYL-D-ALANINE CARBOXYPEPTIDASE DACB"/>
    <property type="match status" value="1"/>
</dbReference>
<accession>A0A0G0KH03</accession>
<dbReference type="GO" id="GO:0006508">
    <property type="term" value="P:proteolysis"/>
    <property type="evidence" value="ECO:0007669"/>
    <property type="project" value="InterPro"/>
</dbReference>
<feature type="binding site" evidence="8">
    <location>
        <position position="254"/>
    </location>
    <ligand>
        <name>substrate</name>
    </ligand>
</feature>
<keyword evidence="6" id="KW-0961">Cell wall biogenesis/degradation</keyword>
<dbReference type="GO" id="GO:0008360">
    <property type="term" value="P:regulation of cell shape"/>
    <property type="evidence" value="ECO:0007669"/>
    <property type="project" value="UniProtKB-KW"/>
</dbReference>
<dbReference type="InterPro" id="IPR001967">
    <property type="entry name" value="Peptidase_S11_N"/>
</dbReference>
<evidence type="ECO:0000313" key="11">
    <source>
        <dbReference type="EMBL" id="KKQ78923.1"/>
    </source>
</evidence>
<dbReference type="GO" id="GO:0009252">
    <property type="term" value="P:peptidoglycan biosynthetic process"/>
    <property type="evidence" value="ECO:0007669"/>
    <property type="project" value="UniProtKB-KW"/>
</dbReference>
<evidence type="ECO:0000313" key="12">
    <source>
        <dbReference type="Proteomes" id="UP000034324"/>
    </source>
</evidence>
<dbReference type="InterPro" id="IPR012338">
    <property type="entry name" value="Beta-lactam/transpept-like"/>
</dbReference>
<evidence type="ECO:0000256" key="3">
    <source>
        <dbReference type="ARBA" id="ARBA00022801"/>
    </source>
</evidence>
<evidence type="ECO:0000256" key="6">
    <source>
        <dbReference type="ARBA" id="ARBA00023316"/>
    </source>
</evidence>
<evidence type="ECO:0000256" key="2">
    <source>
        <dbReference type="ARBA" id="ARBA00022729"/>
    </source>
</evidence>
<feature type="domain" description="Peptidase S11 D-alanyl-D-alanine carboxypeptidase A N-terminal" evidence="10">
    <location>
        <begin position="59"/>
        <end position="284"/>
    </location>
</feature>
<evidence type="ECO:0000256" key="9">
    <source>
        <dbReference type="RuleBase" id="RU004016"/>
    </source>
</evidence>
<dbReference type="Proteomes" id="UP000034324">
    <property type="component" value="Unassembled WGS sequence"/>
</dbReference>
<keyword evidence="5" id="KW-0573">Peptidoglycan synthesis</keyword>
<dbReference type="Pfam" id="PF00768">
    <property type="entry name" value="Peptidase_S11"/>
    <property type="match status" value="1"/>
</dbReference>
<evidence type="ECO:0000256" key="4">
    <source>
        <dbReference type="ARBA" id="ARBA00022960"/>
    </source>
</evidence>
<dbReference type="InterPro" id="IPR018044">
    <property type="entry name" value="Peptidase_S11"/>
</dbReference>
<keyword evidence="3" id="KW-0378">Hydrolase</keyword>
<evidence type="ECO:0000256" key="5">
    <source>
        <dbReference type="ARBA" id="ARBA00022984"/>
    </source>
</evidence>
<feature type="active site" evidence="7">
    <location>
        <position position="147"/>
    </location>
</feature>
<dbReference type="AlphaFoldDB" id="A0A0G0KH03"/>
<evidence type="ECO:0000256" key="7">
    <source>
        <dbReference type="PIRSR" id="PIRSR618044-1"/>
    </source>
</evidence>
<proteinExistence type="inferred from homology"/>
<keyword evidence="4" id="KW-0133">Cell shape</keyword>